<organism evidence="4 5">
    <name type="scientific">Pristionchus entomophagus</name>
    <dbReference type="NCBI Taxonomy" id="358040"/>
    <lineage>
        <taxon>Eukaryota</taxon>
        <taxon>Metazoa</taxon>
        <taxon>Ecdysozoa</taxon>
        <taxon>Nematoda</taxon>
        <taxon>Chromadorea</taxon>
        <taxon>Rhabditida</taxon>
        <taxon>Rhabditina</taxon>
        <taxon>Diplogasteromorpha</taxon>
        <taxon>Diplogasteroidea</taxon>
        <taxon>Neodiplogasteridae</taxon>
        <taxon>Pristionchus</taxon>
    </lineage>
</organism>
<dbReference type="InterPro" id="IPR036291">
    <property type="entry name" value="NAD(P)-bd_dom_sf"/>
</dbReference>
<evidence type="ECO:0000313" key="5">
    <source>
        <dbReference type="Proteomes" id="UP001432027"/>
    </source>
</evidence>
<reference evidence="4" key="1">
    <citation type="submission" date="2023-10" db="EMBL/GenBank/DDBJ databases">
        <title>Genome assembly of Pristionchus species.</title>
        <authorList>
            <person name="Yoshida K."/>
            <person name="Sommer R.J."/>
        </authorList>
    </citation>
    <scope>NUCLEOTIDE SEQUENCE</scope>
    <source>
        <strain evidence="4">RS0144</strain>
    </source>
</reference>
<keyword evidence="5" id="KW-1185">Reference proteome</keyword>
<proteinExistence type="inferred from homology"/>
<evidence type="ECO:0000313" key="4">
    <source>
        <dbReference type="EMBL" id="GMS92549.1"/>
    </source>
</evidence>
<dbReference type="Proteomes" id="UP001432027">
    <property type="component" value="Unassembled WGS sequence"/>
</dbReference>
<dbReference type="SUPFAM" id="SSF51735">
    <property type="entry name" value="NAD(P)-binding Rossmann-fold domains"/>
    <property type="match status" value="1"/>
</dbReference>
<keyword evidence="2" id="KW-0472">Membrane</keyword>
<dbReference type="FunFam" id="3.40.50.720:FF:000178">
    <property type="entry name" value="Saccharopine dehydrogenase-like oxidoreductase"/>
    <property type="match status" value="1"/>
</dbReference>
<dbReference type="Gene3D" id="3.40.50.720">
    <property type="entry name" value="NAD(P)-binding Rossmann-like Domain"/>
    <property type="match status" value="1"/>
</dbReference>
<dbReference type="InterPro" id="IPR005097">
    <property type="entry name" value="Sacchrp_dh_NADP-bd"/>
</dbReference>
<gene>
    <name evidence="4" type="ORF">PENTCL1PPCAC_14724</name>
</gene>
<feature type="non-terminal residue" evidence="4">
    <location>
        <position position="1"/>
    </location>
</feature>
<comment type="caution">
    <text evidence="4">The sequence shown here is derived from an EMBL/GenBank/DDBJ whole genome shotgun (WGS) entry which is preliminary data.</text>
</comment>
<evidence type="ECO:0000259" key="3">
    <source>
        <dbReference type="Pfam" id="PF03435"/>
    </source>
</evidence>
<comment type="similarity">
    <text evidence="1">Belongs to the saccharopine dehydrogenase family.</text>
</comment>
<dbReference type="Pfam" id="PF03435">
    <property type="entry name" value="Sacchrp_dh_NADP"/>
    <property type="match status" value="1"/>
</dbReference>
<dbReference type="GO" id="GO:0005739">
    <property type="term" value="C:mitochondrion"/>
    <property type="evidence" value="ECO:0007669"/>
    <property type="project" value="TreeGrafter"/>
</dbReference>
<dbReference type="EMBL" id="BTSX01000004">
    <property type="protein sequence ID" value="GMS92549.1"/>
    <property type="molecule type" value="Genomic_DNA"/>
</dbReference>
<sequence>RNHYPLAATQMSCRYDIVVYGATGFTGGYIVRALATSAQFKGKTIAVAGRSEEKLRALLEELTRETGVHDVSQYEVLIADSSNEESLAAMARQARVIINAVGPYILYGEAVVRAAVENGACHVDISGEPAFLERMVQKYDKAAREKGVYIVGACGFDSIPCDLGTEFLKRNFEGTLAYVETFARMNQGSAGYPVNTGTYESMLLGVSSLLDRNVRQVHREIMSDPMPQPKYTIPFRIPLSRQPLPKALAWCVPFPFADKPIVDRSQYYDFHVNNKRVVQISSYITLGSLFKTILSIIWLSVISFFALFSRSREFLKAHPEMCSFGMFRRNGPTKQQIGEASFDYFIFGTGWGQGEEVDKERPAKKVVAVCHGPDPGYVGTSACITSAALALLDDNEKLPKEGGVYTTATAFRETQIFEYLRNMGVTFAIQDREKKEGQLL</sequence>
<dbReference type="AlphaFoldDB" id="A0AAV5TEN9"/>
<dbReference type="InterPro" id="IPR051276">
    <property type="entry name" value="Saccharopine_DH-like_oxidrdct"/>
</dbReference>
<accession>A0AAV5TEN9</accession>
<dbReference type="GO" id="GO:0005811">
    <property type="term" value="C:lipid droplet"/>
    <property type="evidence" value="ECO:0007669"/>
    <property type="project" value="TreeGrafter"/>
</dbReference>
<dbReference type="GO" id="GO:0009247">
    <property type="term" value="P:glycolipid biosynthetic process"/>
    <property type="evidence" value="ECO:0007669"/>
    <property type="project" value="TreeGrafter"/>
</dbReference>
<dbReference type="PANTHER" id="PTHR12286">
    <property type="entry name" value="SACCHAROPINE DEHYDROGENASE-LIKE OXIDOREDUCTASE"/>
    <property type="match status" value="1"/>
</dbReference>
<dbReference type="GO" id="GO:0005886">
    <property type="term" value="C:plasma membrane"/>
    <property type="evidence" value="ECO:0007669"/>
    <property type="project" value="TreeGrafter"/>
</dbReference>
<feature type="domain" description="Saccharopine dehydrogenase NADP binding" evidence="3">
    <location>
        <begin position="17"/>
        <end position="151"/>
    </location>
</feature>
<keyword evidence="2" id="KW-0812">Transmembrane</keyword>
<name>A0AAV5TEN9_9BILA</name>
<protein>
    <recommendedName>
        <fullName evidence="3">Saccharopine dehydrogenase NADP binding domain-containing protein</fullName>
    </recommendedName>
</protein>
<keyword evidence="2" id="KW-1133">Transmembrane helix</keyword>
<evidence type="ECO:0000256" key="2">
    <source>
        <dbReference type="SAM" id="Phobius"/>
    </source>
</evidence>
<dbReference type="PANTHER" id="PTHR12286:SF5">
    <property type="entry name" value="SACCHAROPINE DEHYDROGENASE-LIKE OXIDOREDUCTASE"/>
    <property type="match status" value="1"/>
</dbReference>
<evidence type="ECO:0000256" key="1">
    <source>
        <dbReference type="ARBA" id="ARBA00038048"/>
    </source>
</evidence>
<feature type="transmembrane region" description="Helical" evidence="2">
    <location>
        <begin position="283"/>
        <end position="308"/>
    </location>
</feature>